<reference evidence="2 3" key="1">
    <citation type="submission" date="2020-10" db="EMBL/GenBank/DDBJ databases">
        <title>Janibacter indicus TT2 genome sequence.</title>
        <authorList>
            <person name="Lee K."/>
            <person name="Ganzorig M."/>
        </authorList>
    </citation>
    <scope>NUCLEOTIDE SEQUENCE [LARGE SCALE GENOMIC DNA]</scope>
    <source>
        <strain evidence="2 3">TT2</strain>
    </source>
</reference>
<dbReference type="AlphaFoldDB" id="A0A7L9J4K7"/>
<proteinExistence type="predicted"/>
<name>A0A7L9J4K7_9MICO</name>
<organism evidence="2 3">
    <name type="scientific">Janibacter indicus</name>
    <dbReference type="NCBI Taxonomy" id="857417"/>
    <lineage>
        <taxon>Bacteria</taxon>
        <taxon>Bacillati</taxon>
        <taxon>Actinomycetota</taxon>
        <taxon>Actinomycetes</taxon>
        <taxon>Micrococcales</taxon>
        <taxon>Intrasporangiaceae</taxon>
        <taxon>Janibacter</taxon>
    </lineage>
</organism>
<evidence type="ECO:0000313" key="3">
    <source>
        <dbReference type="Proteomes" id="UP000593998"/>
    </source>
</evidence>
<feature type="domain" description="Helix-turn-helix" evidence="1">
    <location>
        <begin position="3"/>
        <end position="52"/>
    </location>
</feature>
<accession>A0A7L9J4K7</accession>
<protein>
    <submittedName>
        <fullName evidence="2">Helix-turn-helix domain-containing protein</fullName>
    </submittedName>
</protein>
<dbReference type="InterPro" id="IPR009061">
    <property type="entry name" value="DNA-bd_dom_put_sf"/>
</dbReference>
<dbReference type="Pfam" id="PF12728">
    <property type="entry name" value="HTH_17"/>
    <property type="match status" value="1"/>
</dbReference>
<dbReference type="InterPro" id="IPR041657">
    <property type="entry name" value="HTH_17"/>
</dbReference>
<dbReference type="SUPFAM" id="SSF46955">
    <property type="entry name" value="Putative DNA-binding domain"/>
    <property type="match status" value="1"/>
</dbReference>
<sequence>MKLYTKPEVAEILRVPVSTLNYWRSRGEGPRWIRVGRRLACTEADLQEFLASLASA</sequence>
<dbReference type="EMBL" id="CP062789">
    <property type="protein sequence ID" value="QOK24531.1"/>
    <property type="molecule type" value="Genomic_DNA"/>
</dbReference>
<evidence type="ECO:0000259" key="1">
    <source>
        <dbReference type="Pfam" id="PF12728"/>
    </source>
</evidence>
<dbReference type="Proteomes" id="UP000593998">
    <property type="component" value="Chromosome"/>
</dbReference>
<evidence type="ECO:0000313" key="2">
    <source>
        <dbReference type="EMBL" id="QOK24531.1"/>
    </source>
</evidence>
<gene>
    <name evidence="2" type="ORF">IGS73_06510</name>
</gene>